<feature type="region of interest" description="Disordered" evidence="1">
    <location>
        <begin position="100"/>
        <end position="134"/>
    </location>
</feature>
<evidence type="ECO:0000313" key="3">
    <source>
        <dbReference type="Proteomes" id="UP000789508"/>
    </source>
</evidence>
<name>A0A9N9F715_9GLOM</name>
<feature type="compositionally biased region" description="Polar residues" evidence="1">
    <location>
        <begin position="27"/>
        <end position="41"/>
    </location>
</feature>
<reference evidence="2" key="1">
    <citation type="submission" date="2021-06" db="EMBL/GenBank/DDBJ databases">
        <authorList>
            <person name="Kallberg Y."/>
            <person name="Tangrot J."/>
            <person name="Rosling A."/>
        </authorList>
    </citation>
    <scope>NUCLEOTIDE SEQUENCE</scope>
    <source>
        <strain evidence="2">FL130A</strain>
    </source>
</reference>
<feature type="compositionally biased region" description="Basic and acidic residues" evidence="1">
    <location>
        <begin position="262"/>
        <end position="272"/>
    </location>
</feature>
<feature type="region of interest" description="Disordered" evidence="1">
    <location>
        <begin position="203"/>
        <end position="272"/>
    </location>
</feature>
<organism evidence="2 3">
    <name type="scientific">Ambispora leptoticha</name>
    <dbReference type="NCBI Taxonomy" id="144679"/>
    <lineage>
        <taxon>Eukaryota</taxon>
        <taxon>Fungi</taxon>
        <taxon>Fungi incertae sedis</taxon>
        <taxon>Mucoromycota</taxon>
        <taxon>Glomeromycotina</taxon>
        <taxon>Glomeromycetes</taxon>
        <taxon>Archaeosporales</taxon>
        <taxon>Ambisporaceae</taxon>
        <taxon>Ambispora</taxon>
    </lineage>
</organism>
<gene>
    <name evidence="2" type="ORF">ALEPTO_LOCUS4163</name>
</gene>
<feature type="region of interest" description="Disordered" evidence="1">
    <location>
        <begin position="27"/>
        <end position="50"/>
    </location>
</feature>
<dbReference type="AlphaFoldDB" id="A0A9N9F715"/>
<proteinExistence type="predicted"/>
<feature type="compositionally biased region" description="Acidic residues" evidence="1">
    <location>
        <begin position="100"/>
        <end position="116"/>
    </location>
</feature>
<sequence length="343" mass="39431">MDSNRSPRVLENTSFTRLRSPNVVNLSSQRTTTLETPQSDASDYYHNKRDTPKILRTRNLDSPLLLHRQDIELNNLSPIVLHKVQQLSFFSTCLSACQDEEEPDDNYTDDEYDDENIPPPGYDSAKPSFDPRLKSKDREPLAELDLEFYKNSHQCLVPPNQLRAKKIYRLTPDDPTKPNDSEIKERPIPFAIFSTPIESTTKESYKTEKIKRKIRTPGSSKSQSARSEFAKSEPVKIQNSPFLVWEDPDLRDDDNDDEHDSQEEFKVQDHGKKMEIYDSPFVRRLRSVIFEGDDDDEEDANSDNSISHLIDQSTPTHSSNNQKSPLASLTPIAAKSIFWNEDL</sequence>
<feature type="region of interest" description="Disordered" evidence="1">
    <location>
        <begin position="293"/>
        <end position="327"/>
    </location>
</feature>
<comment type="caution">
    <text evidence="2">The sequence shown here is derived from an EMBL/GenBank/DDBJ whole genome shotgun (WGS) entry which is preliminary data.</text>
</comment>
<evidence type="ECO:0000256" key="1">
    <source>
        <dbReference type="SAM" id="MobiDB-lite"/>
    </source>
</evidence>
<dbReference type="EMBL" id="CAJVPS010000905">
    <property type="protein sequence ID" value="CAG8514858.1"/>
    <property type="molecule type" value="Genomic_DNA"/>
</dbReference>
<evidence type="ECO:0000313" key="2">
    <source>
        <dbReference type="EMBL" id="CAG8514858.1"/>
    </source>
</evidence>
<keyword evidence="3" id="KW-1185">Reference proteome</keyword>
<protein>
    <submittedName>
        <fullName evidence="2">3633_t:CDS:1</fullName>
    </submittedName>
</protein>
<accession>A0A9N9F715</accession>
<feature type="compositionally biased region" description="Polar residues" evidence="1">
    <location>
        <begin position="217"/>
        <end position="226"/>
    </location>
</feature>
<feature type="compositionally biased region" description="Polar residues" evidence="1">
    <location>
        <begin position="306"/>
        <end position="327"/>
    </location>
</feature>
<feature type="compositionally biased region" description="Acidic residues" evidence="1">
    <location>
        <begin position="246"/>
        <end position="261"/>
    </location>
</feature>
<dbReference type="Proteomes" id="UP000789508">
    <property type="component" value="Unassembled WGS sequence"/>
</dbReference>
<dbReference type="OrthoDB" id="10414533at2759"/>